<comment type="cofactor">
    <cofactor evidence="1">
        <name>FAD</name>
        <dbReference type="ChEBI" id="CHEBI:57692"/>
    </cofactor>
</comment>
<reference evidence="6 7" key="1">
    <citation type="submission" date="2020-01" db="EMBL/GenBank/DDBJ databases">
        <title>Pseudarthrobacter psychrotolerans sp. nov., isolated from antarctic soil.</title>
        <authorList>
            <person name="Shin Y."/>
            <person name="Park W."/>
        </authorList>
    </citation>
    <scope>NUCLEOTIDE SEQUENCE [LARGE SCALE GENOMIC DNA]</scope>
    <source>
        <strain evidence="6 7">YJ56</strain>
    </source>
</reference>
<dbReference type="PANTHER" id="PTHR13847">
    <property type="entry name" value="SARCOSINE DEHYDROGENASE-RELATED"/>
    <property type="match status" value="1"/>
</dbReference>
<dbReference type="Pfam" id="PF01266">
    <property type="entry name" value="DAO"/>
    <property type="match status" value="1"/>
</dbReference>
<dbReference type="Gene3D" id="3.50.50.60">
    <property type="entry name" value="FAD/NAD(P)-binding domain"/>
    <property type="match status" value="1"/>
</dbReference>
<feature type="domain" description="FAD dependent oxidoreductase" evidence="5">
    <location>
        <begin position="2"/>
        <end position="370"/>
    </location>
</feature>
<accession>A0A6P1NUV8</accession>
<sequence length="378" mass="39732">MVGAGIVGLAHAALAADRGLSVLVIDRDHRAVGASIRNFGHCCITAQTGDLYELAITGRKHWLDFSERAGFWATESGAVVVARTETELRVLHELAAHREPGQIVLLSAAETCARLGRVAAAEVSDVTTSPVVVGGAWLRDDLRVDPRTTVASLAAWLGSRPDTSVRWNTSAVGFGSGTGRTALVRTSRGEVEADYVFVCVGHDVDLLFPELAEGHRIERCSLQMAAAAGPEGLELEPAVLTATSMLRYGAFAEMPSAPDLLAEVQAQDPALLDIGANVMFTQRPDGTLLLGDSHAYQKTADPFLAESATALLLDRIQDVLGVESLDITERWQGIYASSEVGPLLVDGVAPGVTAVSVTAGIGMTVSFGLAARNVSALP</sequence>
<evidence type="ECO:0000256" key="1">
    <source>
        <dbReference type="ARBA" id="ARBA00001974"/>
    </source>
</evidence>
<organism evidence="6 7">
    <name type="scientific">Pseudarthrobacter psychrotolerans</name>
    <dbReference type="NCBI Taxonomy" id="2697569"/>
    <lineage>
        <taxon>Bacteria</taxon>
        <taxon>Bacillati</taxon>
        <taxon>Actinomycetota</taxon>
        <taxon>Actinomycetes</taxon>
        <taxon>Micrococcales</taxon>
        <taxon>Micrococcaceae</taxon>
        <taxon>Pseudarthrobacter</taxon>
    </lineage>
</organism>
<evidence type="ECO:0000256" key="3">
    <source>
        <dbReference type="ARBA" id="ARBA00022630"/>
    </source>
</evidence>
<dbReference type="InterPro" id="IPR017741">
    <property type="entry name" value="FAD-dependent_OxRdtase_HpnW"/>
</dbReference>
<name>A0A6P1NUV8_9MICC</name>
<dbReference type="Proteomes" id="UP000464186">
    <property type="component" value="Chromosome"/>
</dbReference>
<dbReference type="PANTHER" id="PTHR13847:SF286">
    <property type="entry name" value="D-AMINO ACID DEHYDROGENASE"/>
    <property type="match status" value="1"/>
</dbReference>
<comment type="similarity">
    <text evidence="2">Belongs to the DadA oxidoreductase family.</text>
</comment>
<keyword evidence="3" id="KW-0285">Flavoprotein</keyword>
<evidence type="ECO:0000313" key="7">
    <source>
        <dbReference type="Proteomes" id="UP000464186"/>
    </source>
</evidence>
<keyword evidence="4" id="KW-0560">Oxidoreductase</keyword>
<evidence type="ECO:0000259" key="5">
    <source>
        <dbReference type="Pfam" id="PF01266"/>
    </source>
</evidence>
<dbReference type="GO" id="GO:0016491">
    <property type="term" value="F:oxidoreductase activity"/>
    <property type="evidence" value="ECO:0007669"/>
    <property type="project" value="UniProtKB-KW"/>
</dbReference>
<keyword evidence="7" id="KW-1185">Reference proteome</keyword>
<dbReference type="InterPro" id="IPR036188">
    <property type="entry name" value="FAD/NAD-bd_sf"/>
</dbReference>
<dbReference type="NCBIfam" id="TIGR03364">
    <property type="entry name" value="HpnW_proposed"/>
    <property type="match status" value="1"/>
</dbReference>
<dbReference type="KEGG" id="psey:GU243_12885"/>
<dbReference type="Gene3D" id="3.30.9.10">
    <property type="entry name" value="D-Amino Acid Oxidase, subunit A, domain 2"/>
    <property type="match status" value="1"/>
</dbReference>
<evidence type="ECO:0000313" key="6">
    <source>
        <dbReference type="EMBL" id="QHK22314.1"/>
    </source>
</evidence>
<evidence type="ECO:0000256" key="2">
    <source>
        <dbReference type="ARBA" id="ARBA00009410"/>
    </source>
</evidence>
<proteinExistence type="inferred from homology"/>
<dbReference type="AlphaFoldDB" id="A0A6P1NUV8"/>
<protein>
    <submittedName>
        <fullName evidence="6">TIGR03364 family FAD-dependent oxidoreductase</fullName>
    </submittedName>
</protein>
<evidence type="ECO:0000256" key="4">
    <source>
        <dbReference type="ARBA" id="ARBA00023002"/>
    </source>
</evidence>
<dbReference type="EMBL" id="CP047898">
    <property type="protein sequence ID" value="QHK22314.1"/>
    <property type="molecule type" value="Genomic_DNA"/>
</dbReference>
<dbReference type="GO" id="GO:0005737">
    <property type="term" value="C:cytoplasm"/>
    <property type="evidence" value="ECO:0007669"/>
    <property type="project" value="TreeGrafter"/>
</dbReference>
<dbReference type="SUPFAM" id="SSF51905">
    <property type="entry name" value="FAD/NAD(P)-binding domain"/>
    <property type="match status" value="1"/>
</dbReference>
<dbReference type="InterPro" id="IPR006076">
    <property type="entry name" value="FAD-dep_OxRdtase"/>
</dbReference>
<gene>
    <name evidence="6" type="ORF">GU243_12885</name>
</gene>